<dbReference type="PANTHER" id="PTHR10638">
    <property type="entry name" value="COPPER AMINE OXIDASE"/>
    <property type="match status" value="1"/>
</dbReference>
<dbReference type="GO" id="GO:0008131">
    <property type="term" value="F:primary methylamine oxidase activity"/>
    <property type="evidence" value="ECO:0007669"/>
    <property type="project" value="InterPro"/>
</dbReference>
<organism evidence="14 15">
    <name type="scientific">Venustampulla echinocandica</name>
    <dbReference type="NCBI Taxonomy" id="2656787"/>
    <lineage>
        <taxon>Eukaryota</taxon>
        <taxon>Fungi</taxon>
        <taxon>Dikarya</taxon>
        <taxon>Ascomycota</taxon>
        <taxon>Pezizomycotina</taxon>
        <taxon>Leotiomycetes</taxon>
        <taxon>Helotiales</taxon>
        <taxon>Pleuroascaceae</taxon>
        <taxon>Venustampulla</taxon>
    </lineage>
</organism>
<dbReference type="InterPro" id="IPR015798">
    <property type="entry name" value="Cu_amine_oxidase_C"/>
</dbReference>
<keyword evidence="7 11" id="KW-0186">Copper</keyword>
<dbReference type="Pfam" id="PF01179">
    <property type="entry name" value="Cu_amine_oxid"/>
    <property type="match status" value="1"/>
</dbReference>
<dbReference type="InterPro" id="IPR036460">
    <property type="entry name" value="Cu_amine_oxidase_C_sf"/>
</dbReference>
<evidence type="ECO:0000256" key="11">
    <source>
        <dbReference type="RuleBase" id="RU000672"/>
    </source>
</evidence>
<evidence type="ECO:0000313" key="15">
    <source>
        <dbReference type="Proteomes" id="UP000254866"/>
    </source>
</evidence>
<evidence type="ECO:0000313" key="14">
    <source>
        <dbReference type="EMBL" id="RDL37493.1"/>
    </source>
</evidence>
<evidence type="ECO:0000256" key="8">
    <source>
        <dbReference type="ARBA" id="ARBA00023157"/>
    </source>
</evidence>
<dbReference type="EC" id="1.4.3.-" evidence="11"/>
<keyword evidence="8" id="KW-1015">Disulfide bond</keyword>
<feature type="active site" description="Schiff-base intermediate with substrate; via topaquinone" evidence="9">
    <location>
        <position position="396"/>
    </location>
</feature>
<keyword evidence="15" id="KW-1185">Reference proteome</keyword>
<dbReference type="InterPro" id="IPR049948">
    <property type="entry name" value="Cu_Am_ox_TPQ-bd"/>
</dbReference>
<dbReference type="FunFam" id="3.10.450.40:FF:000026">
    <property type="entry name" value="Amine oxidase"/>
    <property type="match status" value="1"/>
</dbReference>
<dbReference type="SUPFAM" id="SSF49998">
    <property type="entry name" value="Amine oxidase catalytic domain"/>
    <property type="match status" value="1"/>
</dbReference>
<evidence type="ECO:0000256" key="4">
    <source>
        <dbReference type="ARBA" id="ARBA00022723"/>
    </source>
</evidence>
<sequence>MHPFDPLTPEEISRASGIVRPHFGGQDPNFRVVTLQEPPKNHMIQFLEKEHRKQPTGPAPTRCARVEVVVKGYNRNNELFELLVDLDHDKVVKKQHQKGKHSYIDAAYMKSVEAACLANEEVQAEIRGLDLPPGSTVVVEPWAYATDGMNDMTQRVTMCWFYLRLIENEDANYYAYPLDVCAEVSEQLEVTKVYRLPTSPDERIHNKPRPFDRRRIHPTALSEYHPDLRPNPRTTTKPYQVVQPEGPSFRIQGQHVNWEKWSFRVGFNYREGLTLHDIRYDGRSLFYRLSLAEMFVPYGDPRAPYPRKAAFDLGNDGAGINANNLQLGCDCLGTIKYFDGWHNTASGEPMKLPNVICCHEQDDGILWKHTNFRTQNAVVTRARILVLQTIITVSNYEYIFAFHFSQDASINFEVRATGILSTVPLEFGLKEKVPYGTIVAPGVLAPYHQHLFSLRIDPAIDGQTNSVVVEESKAMPVGDQSVHNPFGVGYVTENRIVEQEGGFDLDFTKNRVFKFVNENNINPITNTPVGFKLLPAYSQMLLSHPNSYHAKRSEYCTHAVWVTSYEDNDHFPSGQYTMQSSGGDGIASSINKRNAAGTAQSVRNSDIVVWHTFGATHNPRIEDWPVMPNERMSVGLKPVNFFSGNPGLDVAVSTQENNKSVLVKDEDDKTDNVCCHSRL</sequence>
<dbReference type="PROSITE" id="PS01164">
    <property type="entry name" value="COPPER_AMINE_OXID_1"/>
    <property type="match status" value="1"/>
</dbReference>
<dbReference type="InterPro" id="IPR015800">
    <property type="entry name" value="Cu_amine_oxidase_N2"/>
</dbReference>
<evidence type="ECO:0000259" key="13">
    <source>
        <dbReference type="Pfam" id="PF02727"/>
    </source>
</evidence>
<evidence type="ECO:0000259" key="12">
    <source>
        <dbReference type="Pfam" id="PF01179"/>
    </source>
</evidence>
<dbReference type="GeneID" id="43597775"/>
<feature type="active site" description="Proton acceptor" evidence="9">
    <location>
        <position position="312"/>
    </location>
</feature>
<keyword evidence="4 11" id="KW-0479">Metal-binding</keyword>
<protein>
    <recommendedName>
        <fullName evidence="11">Amine oxidase</fullName>
        <ecNumber evidence="11">1.4.3.-</ecNumber>
    </recommendedName>
</protein>
<evidence type="ECO:0000256" key="1">
    <source>
        <dbReference type="ARBA" id="ARBA00001935"/>
    </source>
</evidence>
<comment type="cofactor">
    <cofactor evidence="11">
        <name>Cu cation</name>
        <dbReference type="ChEBI" id="CHEBI:23378"/>
    </cofactor>
    <text evidence="11">Contains 1 topaquinone per subunit.</text>
</comment>
<evidence type="ECO:0000256" key="3">
    <source>
        <dbReference type="ARBA" id="ARBA00011738"/>
    </source>
</evidence>
<comment type="similarity">
    <text evidence="2 11">Belongs to the copper/topaquinone oxidase family.</text>
</comment>
<dbReference type="AlphaFoldDB" id="A0A370TPP3"/>
<dbReference type="FunFam" id="2.70.98.20:FF:000001">
    <property type="entry name" value="Amine oxidase"/>
    <property type="match status" value="1"/>
</dbReference>
<dbReference type="PANTHER" id="PTHR10638:SF33">
    <property type="entry name" value="AMINE OXIDASE"/>
    <property type="match status" value="1"/>
</dbReference>
<feature type="modified residue" description="2',4',5'-topaquinone" evidence="10">
    <location>
        <position position="396"/>
    </location>
</feature>
<dbReference type="Gene3D" id="3.10.450.40">
    <property type="match status" value="2"/>
</dbReference>
<comment type="PTM">
    <text evidence="10 11">Topaquinone (TPQ) is generated by copper-dependent autoxidation of a specific tyrosyl residue.</text>
</comment>
<evidence type="ECO:0000256" key="6">
    <source>
        <dbReference type="ARBA" id="ARBA00023002"/>
    </source>
</evidence>
<evidence type="ECO:0000256" key="10">
    <source>
        <dbReference type="PIRSR" id="PIRSR600269-51"/>
    </source>
</evidence>
<dbReference type="GO" id="GO:0048038">
    <property type="term" value="F:quinone binding"/>
    <property type="evidence" value="ECO:0007669"/>
    <property type="project" value="InterPro"/>
</dbReference>
<dbReference type="Proteomes" id="UP000254866">
    <property type="component" value="Unassembled WGS sequence"/>
</dbReference>
<reference evidence="14 15" key="1">
    <citation type="journal article" date="2018" name="IMA Fungus">
        <title>IMA Genome-F 9: Draft genome sequence of Annulohypoxylon stygium, Aspergillus mulundensis, Berkeleyomyces basicola (syn. Thielaviopsis basicola), Ceratocystis smalleyi, two Cercospora beticola strains, Coleophoma cylindrospora, Fusarium fracticaudum, Phialophora cf. hyalina, and Morchella septimelata.</title>
        <authorList>
            <person name="Wingfield B.D."/>
            <person name="Bills G.F."/>
            <person name="Dong Y."/>
            <person name="Huang W."/>
            <person name="Nel W.J."/>
            <person name="Swalarsk-Parry B.S."/>
            <person name="Vaghefi N."/>
            <person name="Wilken P.M."/>
            <person name="An Z."/>
            <person name="de Beer Z.W."/>
            <person name="De Vos L."/>
            <person name="Chen L."/>
            <person name="Duong T.A."/>
            <person name="Gao Y."/>
            <person name="Hammerbacher A."/>
            <person name="Kikkert J.R."/>
            <person name="Li Y."/>
            <person name="Li H."/>
            <person name="Li K."/>
            <person name="Li Q."/>
            <person name="Liu X."/>
            <person name="Ma X."/>
            <person name="Naidoo K."/>
            <person name="Pethybridge S.J."/>
            <person name="Sun J."/>
            <person name="Steenkamp E.T."/>
            <person name="van der Nest M.A."/>
            <person name="van Wyk S."/>
            <person name="Wingfield M.J."/>
            <person name="Xiong C."/>
            <person name="Yue Q."/>
            <person name="Zhang X."/>
        </authorList>
    </citation>
    <scope>NUCLEOTIDE SEQUENCE [LARGE SCALE GENOMIC DNA]</scope>
    <source>
        <strain evidence="14 15">BP 5553</strain>
    </source>
</reference>
<dbReference type="RefSeq" id="XP_031870149.1">
    <property type="nucleotide sequence ID" value="XM_032013549.1"/>
</dbReference>
<comment type="subunit">
    <text evidence="3">Homodimer.</text>
</comment>
<evidence type="ECO:0000256" key="2">
    <source>
        <dbReference type="ARBA" id="ARBA00007983"/>
    </source>
</evidence>
<name>A0A370TPP3_9HELO</name>
<accession>A0A370TPP3</accession>
<dbReference type="OrthoDB" id="5379943at2759"/>
<dbReference type="InterPro" id="IPR016182">
    <property type="entry name" value="Cu_amine_oxidase_N-reg"/>
</dbReference>
<gene>
    <name evidence="14" type="ORF">BP5553_04926</name>
</gene>
<comment type="caution">
    <text evidence="14">The sequence shown here is derived from an EMBL/GenBank/DDBJ whole genome shotgun (WGS) entry which is preliminary data.</text>
</comment>
<proteinExistence type="inferred from homology"/>
<evidence type="ECO:0000256" key="9">
    <source>
        <dbReference type="PIRSR" id="PIRSR600269-50"/>
    </source>
</evidence>
<feature type="domain" description="Copper amine oxidase N2-terminal" evidence="13">
    <location>
        <begin position="2"/>
        <end position="94"/>
    </location>
</feature>
<dbReference type="EMBL" id="NPIC01000003">
    <property type="protein sequence ID" value="RDL37493.1"/>
    <property type="molecule type" value="Genomic_DNA"/>
</dbReference>
<comment type="cofactor">
    <cofactor evidence="1">
        <name>Cu cation</name>
        <dbReference type="ChEBI" id="CHEBI:23378"/>
    </cofactor>
</comment>
<dbReference type="GO" id="GO:0005507">
    <property type="term" value="F:copper ion binding"/>
    <property type="evidence" value="ECO:0007669"/>
    <property type="project" value="InterPro"/>
</dbReference>
<dbReference type="Gene3D" id="2.70.98.20">
    <property type="entry name" value="Copper amine oxidase, catalytic domain"/>
    <property type="match status" value="1"/>
</dbReference>
<dbReference type="STRING" id="2656787.A0A370TPP3"/>
<dbReference type="GO" id="GO:0009308">
    <property type="term" value="P:amine metabolic process"/>
    <property type="evidence" value="ECO:0007669"/>
    <property type="project" value="UniProtKB-UniRule"/>
</dbReference>
<evidence type="ECO:0000256" key="5">
    <source>
        <dbReference type="ARBA" id="ARBA00022772"/>
    </source>
</evidence>
<dbReference type="Pfam" id="PF02727">
    <property type="entry name" value="Cu_amine_oxidN2"/>
    <property type="match status" value="1"/>
</dbReference>
<evidence type="ECO:0000256" key="7">
    <source>
        <dbReference type="ARBA" id="ARBA00023008"/>
    </source>
</evidence>
<keyword evidence="6 11" id="KW-0560">Oxidoreductase</keyword>
<keyword evidence="5 9" id="KW-0801">TPQ</keyword>
<dbReference type="InterPro" id="IPR000269">
    <property type="entry name" value="Cu_amine_oxidase"/>
</dbReference>
<dbReference type="SUPFAM" id="SSF54416">
    <property type="entry name" value="Amine oxidase N-terminal region"/>
    <property type="match status" value="2"/>
</dbReference>
<feature type="domain" description="Copper amine oxidase catalytic" evidence="12">
    <location>
        <begin position="240"/>
        <end position="647"/>
    </location>
</feature>